<dbReference type="EMBL" id="CAJNOM010000099">
    <property type="protein sequence ID" value="CAF1045121.1"/>
    <property type="molecule type" value="Genomic_DNA"/>
</dbReference>
<dbReference type="PANTHER" id="PTHR43662:SF3">
    <property type="entry name" value="DOMAIN PROTEIN, PUTATIVE (AFU_ORTHOLOGUE AFUA_6G11970)-RELATED"/>
    <property type="match status" value="1"/>
</dbReference>
<dbReference type="PANTHER" id="PTHR43662">
    <property type="match status" value="1"/>
</dbReference>
<dbReference type="Proteomes" id="UP000663877">
    <property type="component" value="Unassembled WGS sequence"/>
</dbReference>
<protein>
    <recommendedName>
        <fullName evidence="1">DUF1996 domain-containing protein</fullName>
    </recommendedName>
</protein>
<evidence type="ECO:0000313" key="5">
    <source>
        <dbReference type="Proteomes" id="UP000663877"/>
    </source>
</evidence>
<feature type="domain" description="DUF1996" evidence="1">
    <location>
        <begin position="128"/>
        <end position="284"/>
    </location>
</feature>
<gene>
    <name evidence="2" type="ORF">BJG266_LOCUS17203</name>
    <name evidence="3" type="ORF">QVE165_LOCUS17295</name>
</gene>
<dbReference type="EMBL" id="CAJNOI010000082">
    <property type="protein sequence ID" value="CAF1024885.1"/>
    <property type="molecule type" value="Genomic_DNA"/>
</dbReference>
<keyword evidence="4" id="KW-1185">Reference proteome</keyword>
<dbReference type="AlphaFoldDB" id="A0A814IF19"/>
<accession>A0A814IF19</accession>
<dbReference type="Pfam" id="PF09362">
    <property type="entry name" value="DUF1996"/>
    <property type="match status" value="1"/>
</dbReference>
<comment type="caution">
    <text evidence="2">The sequence shown here is derived from an EMBL/GenBank/DDBJ whole genome shotgun (WGS) entry which is preliminary data.</text>
</comment>
<dbReference type="InterPro" id="IPR018535">
    <property type="entry name" value="DUF1996"/>
</dbReference>
<name>A0A814IF19_9BILA</name>
<evidence type="ECO:0000259" key="1">
    <source>
        <dbReference type="Pfam" id="PF09362"/>
    </source>
</evidence>
<evidence type="ECO:0000313" key="3">
    <source>
        <dbReference type="EMBL" id="CAF1045121.1"/>
    </source>
</evidence>
<reference evidence="2" key="1">
    <citation type="submission" date="2021-02" db="EMBL/GenBank/DDBJ databases">
        <authorList>
            <person name="Nowell W R."/>
        </authorList>
    </citation>
    <scope>NUCLEOTIDE SEQUENCE</scope>
</reference>
<evidence type="ECO:0000313" key="2">
    <source>
        <dbReference type="EMBL" id="CAF1024885.1"/>
    </source>
</evidence>
<sequence>MKGWVICLVSTLGFIGLVMAITGGIIFGINRPKEINLVESSCQVIDAEVIPHPFDKPTRYAPVWTVEYNDDRIIMSSNQTIARITGSNYDKYHYALNKLMTHPVSQQESYPMWKVFCSGRPVYRGRLDSIVTPGEPAGHVHKVMGGSHFSAGVKGQSYLDLYEITKAAECTTCSIHTIDNSNYWHPELYYQWPNGTFSLVPDGGLTVYYIARTGNVGGAQYLNPNWQPFPKGLRMIAGDPWRRTYDKSNVTHNAISFVCLTESGMPKAPQTNGFQTDKHFCKNGF</sequence>
<evidence type="ECO:0000313" key="4">
    <source>
        <dbReference type="Proteomes" id="UP000663832"/>
    </source>
</evidence>
<dbReference type="Proteomes" id="UP000663832">
    <property type="component" value="Unassembled WGS sequence"/>
</dbReference>
<dbReference type="OrthoDB" id="74764at2759"/>
<proteinExistence type="predicted"/>
<organism evidence="2 5">
    <name type="scientific">Adineta steineri</name>
    <dbReference type="NCBI Taxonomy" id="433720"/>
    <lineage>
        <taxon>Eukaryota</taxon>
        <taxon>Metazoa</taxon>
        <taxon>Spiralia</taxon>
        <taxon>Gnathifera</taxon>
        <taxon>Rotifera</taxon>
        <taxon>Eurotatoria</taxon>
        <taxon>Bdelloidea</taxon>
        <taxon>Adinetida</taxon>
        <taxon>Adinetidae</taxon>
        <taxon>Adineta</taxon>
    </lineage>
</organism>